<dbReference type="AlphaFoldDB" id="A0A5N5P220"/>
<dbReference type="PANTHER" id="PTHR35704:SF1">
    <property type="entry name" value="OS02G0254600 PROTEIN"/>
    <property type="match status" value="1"/>
</dbReference>
<dbReference type="Proteomes" id="UP000326939">
    <property type="component" value="Chromosome 1"/>
</dbReference>
<feature type="compositionally biased region" description="Polar residues" evidence="1">
    <location>
        <begin position="1"/>
        <end position="11"/>
    </location>
</feature>
<reference evidence="3" key="1">
    <citation type="journal article" date="2019" name="Gigascience">
        <title>De novo genome assembly of the endangered Acer yangbiense, a plant species with extremely small populations endemic to Yunnan Province, China.</title>
        <authorList>
            <person name="Yang J."/>
            <person name="Wariss H.M."/>
            <person name="Tao L."/>
            <person name="Zhang R."/>
            <person name="Yun Q."/>
            <person name="Hollingsworth P."/>
            <person name="Dao Z."/>
            <person name="Luo G."/>
            <person name="Guo H."/>
            <person name="Ma Y."/>
            <person name="Sun W."/>
        </authorList>
    </citation>
    <scope>NUCLEOTIDE SEQUENCE [LARGE SCALE GENOMIC DNA]</scope>
    <source>
        <strain evidence="3">cv. br00</strain>
    </source>
</reference>
<gene>
    <name evidence="2" type="ORF">DKX38_000663</name>
</gene>
<accession>A0A5N5P220</accession>
<sequence>MGNCINPSTRSWRNEEDGSAKELHQEKKGVELVKESGNVEKAASIKVKLVLTKEELEWLMFQLKINGGKKLEDVLGEIERGRSMKVKTWKPSLESVMEIPQGLDENERRVV</sequence>
<protein>
    <submittedName>
        <fullName evidence="2">Uncharacterized protein</fullName>
    </submittedName>
</protein>
<feature type="compositionally biased region" description="Basic and acidic residues" evidence="1">
    <location>
        <begin position="12"/>
        <end position="28"/>
    </location>
</feature>
<dbReference type="PANTHER" id="PTHR35704">
    <property type="entry name" value="OS02G0254600 PROTEIN"/>
    <property type="match status" value="1"/>
</dbReference>
<feature type="region of interest" description="Disordered" evidence="1">
    <location>
        <begin position="1"/>
        <end position="28"/>
    </location>
</feature>
<proteinExistence type="predicted"/>
<comment type="caution">
    <text evidence="2">The sequence shown here is derived from an EMBL/GenBank/DDBJ whole genome shotgun (WGS) entry which is preliminary data.</text>
</comment>
<evidence type="ECO:0000313" key="3">
    <source>
        <dbReference type="Proteomes" id="UP000326939"/>
    </source>
</evidence>
<dbReference type="EMBL" id="VDCV01000001">
    <property type="protein sequence ID" value="KAB5573469.1"/>
    <property type="molecule type" value="Genomic_DNA"/>
</dbReference>
<keyword evidence="3" id="KW-1185">Reference proteome</keyword>
<evidence type="ECO:0000256" key="1">
    <source>
        <dbReference type="SAM" id="MobiDB-lite"/>
    </source>
</evidence>
<organism evidence="2 3">
    <name type="scientific">Salix brachista</name>
    <dbReference type="NCBI Taxonomy" id="2182728"/>
    <lineage>
        <taxon>Eukaryota</taxon>
        <taxon>Viridiplantae</taxon>
        <taxon>Streptophyta</taxon>
        <taxon>Embryophyta</taxon>
        <taxon>Tracheophyta</taxon>
        <taxon>Spermatophyta</taxon>
        <taxon>Magnoliopsida</taxon>
        <taxon>eudicotyledons</taxon>
        <taxon>Gunneridae</taxon>
        <taxon>Pentapetalae</taxon>
        <taxon>rosids</taxon>
        <taxon>fabids</taxon>
        <taxon>Malpighiales</taxon>
        <taxon>Salicaceae</taxon>
        <taxon>Saliceae</taxon>
        <taxon>Salix</taxon>
    </lineage>
</organism>
<name>A0A5N5P220_9ROSI</name>
<evidence type="ECO:0000313" key="2">
    <source>
        <dbReference type="EMBL" id="KAB5573469.1"/>
    </source>
</evidence>